<sequence length="82" mass="9311">MDETGVTTVMQPEKIVGRRGQKQIDSIDCNKIKESVSQFGPEQFYFTLAFIKPLGRLCDLSTKAPSVFQILKHPKQYKMADC</sequence>
<keyword evidence="2" id="KW-1185">Reference proteome</keyword>
<proteinExistence type="predicted"/>
<reference evidence="1 2" key="1">
    <citation type="journal article" date="2023" name="Nucleic Acids Res.">
        <title>The hologenome of Daphnia magna reveals possible DNA methylation and microbiome-mediated evolution of the host genome.</title>
        <authorList>
            <person name="Chaturvedi A."/>
            <person name="Li X."/>
            <person name="Dhandapani V."/>
            <person name="Marshall H."/>
            <person name="Kissane S."/>
            <person name="Cuenca-Cambronero M."/>
            <person name="Asole G."/>
            <person name="Calvet F."/>
            <person name="Ruiz-Romero M."/>
            <person name="Marangio P."/>
            <person name="Guigo R."/>
            <person name="Rago D."/>
            <person name="Mirbahai L."/>
            <person name="Eastwood N."/>
            <person name="Colbourne J.K."/>
            <person name="Zhou J."/>
            <person name="Mallon E."/>
            <person name="Orsini L."/>
        </authorList>
    </citation>
    <scope>NUCLEOTIDE SEQUENCE [LARGE SCALE GENOMIC DNA]</scope>
    <source>
        <strain evidence="1">LRV0_1</strain>
    </source>
</reference>
<gene>
    <name evidence="1" type="ORF">OUZ56_010741</name>
</gene>
<organism evidence="1 2">
    <name type="scientific">Daphnia magna</name>
    <dbReference type="NCBI Taxonomy" id="35525"/>
    <lineage>
        <taxon>Eukaryota</taxon>
        <taxon>Metazoa</taxon>
        <taxon>Ecdysozoa</taxon>
        <taxon>Arthropoda</taxon>
        <taxon>Crustacea</taxon>
        <taxon>Branchiopoda</taxon>
        <taxon>Diplostraca</taxon>
        <taxon>Cladocera</taxon>
        <taxon>Anomopoda</taxon>
        <taxon>Daphniidae</taxon>
        <taxon>Daphnia</taxon>
    </lineage>
</organism>
<evidence type="ECO:0000313" key="2">
    <source>
        <dbReference type="Proteomes" id="UP001234178"/>
    </source>
</evidence>
<dbReference type="Proteomes" id="UP001234178">
    <property type="component" value="Unassembled WGS sequence"/>
</dbReference>
<protein>
    <submittedName>
        <fullName evidence="1">Uncharacterized protein</fullName>
    </submittedName>
</protein>
<comment type="caution">
    <text evidence="1">The sequence shown here is derived from an EMBL/GenBank/DDBJ whole genome shotgun (WGS) entry which is preliminary data.</text>
</comment>
<accession>A0ABQ9YYG8</accession>
<name>A0ABQ9YYG8_9CRUS</name>
<dbReference type="EMBL" id="JAOYFB010000002">
    <property type="protein sequence ID" value="KAK4005699.1"/>
    <property type="molecule type" value="Genomic_DNA"/>
</dbReference>
<evidence type="ECO:0000313" key="1">
    <source>
        <dbReference type="EMBL" id="KAK4005699.1"/>
    </source>
</evidence>